<evidence type="ECO:0000313" key="14">
    <source>
        <dbReference type="Proteomes" id="UP000813463"/>
    </source>
</evidence>
<comment type="subcellular location">
    <subcellularLocation>
        <location evidence="3">Cytoplasm</location>
    </subcellularLocation>
    <subcellularLocation>
        <location evidence="2">Nucleus</location>
    </subcellularLocation>
</comment>
<comment type="similarity">
    <text evidence="5">Belongs to the ubiquitin conjugation factor E4 family.</text>
</comment>
<dbReference type="GO" id="GO:0036503">
    <property type="term" value="P:ERAD pathway"/>
    <property type="evidence" value="ECO:0000318"/>
    <property type="project" value="GO_Central"/>
</dbReference>
<evidence type="ECO:0000256" key="11">
    <source>
        <dbReference type="SAM" id="Coils"/>
    </source>
</evidence>
<feature type="region of interest" description="Disordered" evidence="12">
    <location>
        <begin position="434"/>
        <end position="464"/>
    </location>
</feature>
<sequence>MATKKPQRSPAEVEDIILRKIFLVSLVDSMELDSRVVYLELTAAEVLSEGKELLLCRDLMERVLIDRLSNDFPNAESPFTYLVGCYRRAYEEGKKIMSMKDKDLRSEMESVCNQAKKLAVSYCRIHLGNPDMFPGVDEAPFSDNANPMGKKLSSLLPLIYSDVGGAVIDSFGGSGSNGGITSPPGFLDEFFGEGDFDSLDPIFTYLYDNLREKVVRESALGNFQQPMRALLYLVGFPAGAKSLVIHKWWMPPGSFSNGRAMEVASILGPFFHISALPDIALFKSHPDVGQQCFSESSSRRQADLLSSFTTIKTVMNNLYDGLHEVLLCLLKKPDTRENILEFLAAVINSNSSRAHLQIDPLTCASSGMFVNLSAVMLRLCEPFLDANLMKRDKIDPNYVFYSNRLALRGLTALHASSEEVTAYISELNNGRVERSTESSVTDNRSLTSLEATGSGGPPIENVQSVSRSGDKVKYPFICECFFMTARVLNLGLLKAFSDFKHLVQDISRSEDSLATFKAMQEQAPNRQLEMDITRLEKEIESYTQEKFCYEAQILRDGGLIQRALSFCRLEVVWLVGLVGGFKLPLPSPCPMEFACMPEHFVEDTMELLIFASRIPKALDGVILDDFMNFIIMFMASPEYIRNPYLRAKMVEVLNGWMPRRSGSSATANLFEGHQLSLQYLVKNLLKLYVDIEFTGSHTQFYDKFNIRHNIAELLEYLWQVPSHRNVWRLIAKEEEKGVYLNFLNFLINDSIYLLDESLNKILELKTLEAEMSNTAEWEQRPAQERQERTRTFHSQENIIRLDMKLANEDVSLLAFTSEQITAPLLLPEMVERVASMLNYFLLQLVGPQRKSLSLKDPEKYEFRPKHLLKQIVNIYVHLAKGDVGNVFPAAISRDGRSYNEQLFGAAADVLIRIGEDGRIIQEFVELGVKAKAAAAEAMDAENALGDIPDEFLDPIQYTLMKDPVILPSSKVTLDRPVILRHLLSDSTDPFNRSPLSPDMLIPDHELKARIEEFVRSHSTRNHDDVLLQSTKGTIQTPTTDMHLID</sequence>
<dbReference type="PROSITE" id="PS51698">
    <property type="entry name" value="U_BOX"/>
    <property type="match status" value="1"/>
</dbReference>
<keyword evidence="7" id="KW-0963">Cytoplasm</keyword>
<dbReference type="InterPro" id="IPR013083">
    <property type="entry name" value="Znf_RING/FYVE/PHD"/>
</dbReference>
<evidence type="ECO:0000256" key="2">
    <source>
        <dbReference type="ARBA" id="ARBA00004123"/>
    </source>
</evidence>
<comment type="pathway">
    <text evidence="4">Protein modification; protein ubiquitination.</text>
</comment>
<evidence type="ECO:0000256" key="5">
    <source>
        <dbReference type="ARBA" id="ARBA00007434"/>
    </source>
</evidence>
<keyword evidence="8" id="KW-0808">Transferase</keyword>
<dbReference type="SMART" id="SM00504">
    <property type="entry name" value="Ubox"/>
    <property type="match status" value="1"/>
</dbReference>
<dbReference type="InterPro" id="IPR019474">
    <property type="entry name" value="Ub_conjug_fac_E4_core"/>
</dbReference>
<dbReference type="SUPFAM" id="SSF57850">
    <property type="entry name" value="RING/U-box"/>
    <property type="match status" value="1"/>
</dbReference>
<gene>
    <name evidence="15" type="primary">LOC110799797</name>
</gene>
<accession>A0A9R0K7Y4</accession>
<feature type="coiled-coil region" evidence="11">
    <location>
        <begin position="525"/>
        <end position="552"/>
    </location>
</feature>
<keyword evidence="10" id="KW-0539">Nucleus</keyword>
<dbReference type="GO" id="GO:0005634">
    <property type="term" value="C:nucleus"/>
    <property type="evidence" value="ECO:0000318"/>
    <property type="project" value="GO_Central"/>
</dbReference>
<evidence type="ECO:0000256" key="7">
    <source>
        <dbReference type="ARBA" id="ARBA00022490"/>
    </source>
</evidence>
<evidence type="ECO:0000256" key="9">
    <source>
        <dbReference type="ARBA" id="ARBA00022786"/>
    </source>
</evidence>
<dbReference type="FunFam" id="3.30.40.10:FF:000055">
    <property type="entry name" value="Ubiquitin conjugation factor e4 a"/>
    <property type="match status" value="1"/>
</dbReference>
<proteinExistence type="inferred from homology"/>
<dbReference type="GO" id="GO:0006511">
    <property type="term" value="P:ubiquitin-dependent protein catabolic process"/>
    <property type="evidence" value="ECO:0007669"/>
    <property type="project" value="InterPro"/>
</dbReference>
<dbReference type="GO" id="GO:0000151">
    <property type="term" value="C:ubiquitin ligase complex"/>
    <property type="evidence" value="ECO:0007669"/>
    <property type="project" value="InterPro"/>
</dbReference>
<dbReference type="GO" id="GO:0000209">
    <property type="term" value="P:protein polyubiquitination"/>
    <property type="evidence" value="ECO:0000318"/>
    <property type="project" value="GO_Central"/>
</dbReference>
<keyword evidence="14" id="KW-1185">Reference proteome</keyword>
<protein>
    <recommendedName>
        <fullName evidence="6">RING-type E3 ubiquitin transferase</fullName>
        <ecNumber evidence="6">2.3.2.27</ecNumber>
    </recommendedName>
</protein>
<dbReference type="AlphaFoldDB" id="A0A9R0K7Y4"/>
<comment type="catalytic activity">
    <reaction evidence="1">
        <text>S-ubiquitinyl-[E2 ubiquitin-conjugating enzyme]-L-cysteine + [acceptor protein]-L-lysine = [E2 ubiquitin-conjugating enzyme]-L-cysteine + N(6)-ubiquitinyl-[acceptor protein]-L-lysine.</text>
        <dbReference type="EC" id="2.3.2.27"/>
    </reaction>
</comment>
<feature type="domain" description="U-box" evidence="13">
    <location>
        <begin position="946"/>
        <end position="1020"/>
    </location>
</feature>
<dbReference type="OrthoDB" id="20295at2759"/>
<evidence type="ECO:0000259" key="13">
    <source>
        <dbReference type="PROSITE" id="PS51698"/>
    </source>
</evidence>
<evidence type="ECO:0000256" key="1">
    <source>
        <dbReference type="ARBA" id="ARBA00000900"/>
    </source>
</evidence>
<dbReference type="PANTHER" id="PTHR13931:SF2">
    <property type="entry name" value="UBIQUITIN CONJUGATION FACTOR E4 B"/>
    <property type="match status" value="1"/>
</dbReference>
<dbReference type="KEGG" id="soe:110799797"/>
<dbReference type="EC" id="2.3.2.27" evidence="6"/>
<name>A0A9R0K7Y4_SPIOL</name>
<reference evidence="15" key="2">
    <citation type="submission" date="2025-08" db="UniProtKB">
        <authorList>
            <consortium name="RefSeq"/>
        </authorList>
    </citation>
    <scope>IDENTIFICATION</scope>
    <source>
        <tissue evidence="15">Leaf</tissue>
    </source>
</reference>
<evidence type="ECO:0000256" key="8">
    <source>
        <dbReference type="ARBA" id="ARBA00022679"/>
    </source>
</evidence>
<reference evidence="14" key="1">
    <citation type="journal article" date="2021" name="Nat. Commun.">
        <title>Genomic analyses provide insights into spinach domestication and the genetic basis of agronomic traits.</title>
        <authorList>
            <person name="Cai X."/>
            <person name="Sun X."/>
            <person name="Xu C."/>
            <person name="Sun H."/>
            <person name="Wang X."/>
            <person name="Ge C."/>
            <person name="Zhang Z."/>
            <person name="Wang Q."/>
            <person name="Fei Z."/>
            <person name="Jiao C."/>
            <person name="Wang Q."/>
        </authorList>
    </citation>
    <scope>NUCLEOTIDE SEQUENCE [LARGE SCALE GENOMIC DNA]</scope>
    <source>
        <strain evidence="14">cv. Varoflay</strain>
    </source>
</reference>
<keyword evidence="9" id="KW-0833">Ubl conjugation pathway</keyword>
<dbReference type="Gene3D" id="3.30.40.10">
    <property type="entry name" value="Zinc/RING finger domain, C3HC4 (zinc finger)"/>
    <property type="match status" value="1"/>
</dbReference>
<organism evidence="14 15">
    <name type="scientific">Spinacia oleracea</name>
    <name type="common">Spinach</name>
    <dbReference type="NCBI Taxonomy" id="3562"/>
    <lineage>
        <taxon>Eukaryota</taxon>
        <taxon>Viridiplantae</taxon>
        <taxon>Streptophyta</taxon>
        <taxon>Embryophyta</taxon>
        <taxon>Tracheophyta</taxon>
        <taxon>Spermatophyta</taxon>
        <taxon>Magnoliopsida</taxon>
        <taxon>eudicotyledons</taxon>
        <taxon>Gunneridae</taxon>
        <taxon>Pentapetalae</taxon>
        <taxon>Caryophyllales</taxon>
        <taxon>Chenopodiaceae</taxon>
        <taxon>Chenopodioideae</taxon>
        <taxon>Anserineae</taxon>
        <taxon>Spinacia</taxon>
    </lineage>
</organism>
<dbReference type="InterPro" id="IPR003613">
    <property type="entry name" value="Ubox_domain"/>
</dbReference>
<evidence type="ECO:0000256" key="4">
    <source>
        <dbReference type="ARBA" id="ARBA00004906"/>
    </source>
</evidence>
<evidence type="ECO:0000256" key="12">
    <source>
        <dbReference type="SAM" id="MobiDB-lite"/>
    </source>
</evidence>
<keyword evidence="11" id="KW-0175">Coiled coil</keyword>
<evidence type="ECO:0000256" key="6">
    <source>
        <dbReference type="ARBA" id="ARBA00012483"/>
    </source>
</evidence>
<feature type="compositionally biased region" description="Polar residues" evidence="12">
    <location>
        <begin position="437"/>
        <end position="451"/>
    </location>
</feature>
<dbReference type="Proteomes" id="UP000813463">
    <property type="component" value="Chromosome 2"/>
</dbReference>
<dbReference type="CDD" id="cd16657">
    <property type="entry name" value="RING-Ubox_UBE4A"/>
    <property type="match status" value="1"/>
</dbReference>
<evidence type="ECO:0000256" key="10">
    <source>
        <dbReference type="ARBA" id="ARBA00023242"/>
    </source>
</evidence>
<dbReference type="PANTHER" id="PTHR13931">
    <property type="entry name" value="UBIQUITINATION FACTOR E4"/>
    <property type="match status" value="1"/>
</dbReference>
<dbReference type="InterPro" id="IPR045132">
    <property type="entry name" value="UBE4"/>
</dbReference>
<dbReference type="GeneID" id="110799797"/>
<evidence type="ECO:0000313" key="15">
    <source>
        <dbReference type="RefSeq" id="XP_021860760.1"/>
    </source>
</evidence>
<dbReference type="GO" id="GO:0034450">
    <property type="term" value="F:ubiquitin-ubiquitin ligase activity"/>
    <property type="evidence" value="ECO:0000318"/>
    <property type="project" value="GO_Central"/>
</dbReference>
<dbReference type="Pfam" id="PF04564">
    <property type="entry name" value="U-box"/>
    <property type="match status" value="1"/>
</dbReference>
<evidence type="ECO:0000256" key="3">
    <source>
        <dbReference type="ARBA" id="ARBA00004496"/>
    </source>
</evidence>
<dbReference type="Pfam" id="PF10408">
    <property type="entry name" value="Ufd2P_core"/>
    <property type="match status" value="1"/>
</dbReference>
<dbReference type="GO" id="GO:0005737">
    <property type="term" value="C:cytoplasm"/>
    <property type="evidence" value="ECO:0000318"/>
    <property type="project" value="GO_Central"/>
</dbReference>
<dbReference type="RefSeq" id="XP_021860760.1">
    <property type="nucleotide sequence ID" value="XM_022005068.2"/>
</dbReference>